<feature type="compositionally biased region" description="Polar residues" evidence="1">
    <location>
        <begin position="152"/>
        <end position="163"/>
    </location>
</feature>
<dbReference type="AlphaFoldDB" id="A0A0J1BDD0"/>
<dbReference type="Proteomes" id="UP000053611">
    <property type="component" value="Unassembled WGS sequence"/>
</dbReference>
<sequence>MRTYSDSERSNGGASPASLADSEDFEFILMPALSASSGVLSVGRSEPTVSSGILSISSVSPVSSGILSVNSSTAPVSSGVLSLESSLAALALSESGEGGLHSFSRRAPSSIVANASSLGGASSRATSHYEDDDSDSDRFDDDSARTRRRSHTTVPTHGQSIVSASDARESIDSFLNDPEFTSDVSNKLRLYQALCIELGLVELEDTETPARSSSSRKSQVTRGSYSDSDDDVTPTASRSTTPMPALPPLPTSIKAADRLLRARGHVNIIEYLEARNDRTRRHEDSVGKYADLVYSSASALQRALRREGKYARLGDVKREWLQPLLKDFGFRRRRESRG</sequence>
<dbReference type="RefSeq" id="XP_018282555.1">
    <property type="nucleotide sequence ID" value="XM_018421896.1"/>
</dbReference>
<dbReference type="OrthoDB" id="2596481at2759"/>
<organism evidence="2 3">
    <name type="scientific">Cutaneotrichosporon oleaginosum</name>
    <dbReference type="NCBI Taxonomy" id="879819"/>
    <lineage>
        <taxon>Eukaryota</taxon>
        <taxon>Fungi</taxon>
        <taxon>Dikarya</taxon>
        <taxon>Basidiomycota</taxon>
        <taxon>Agaricomycotina</taxon>
        <taxon>Tremellomycetes</taxon>
        <taxon>Trichosporonales</taxon>
        <taxon>Trichosporonaceae</taxon>
        <taxon>Cutaneotrichosporon</taxon>
    </lineage>
</organism>
<feature type="compositionally biased region" description="Acidic residues" evidence="1">
    <location>
        <begin position="130"/>
        <end position="140"/>
    </location>
</feature>
<feature type="compositionally biased region" description="Polar residues" evidence="1">
    <location>
        <begin position="117"/>
        <end position="126"/>
    </location>
</feature>
<feature type="region of interest" description="Disordered" evidence="1">
    <location>
        <begin position="205"/>
        <end position="250"/>
    </location>
</feature>
<keyword evidence="3" id="KW-1185">Reference proteome</keyword>
<proteinExistence type="predicted"/>
<protein>
    <submittedName>
        <fullName evidence="2">Uncharacterized protein</fullName>
    </submittedName>
</protein>
<feature type="region of interest" description="Disordered" evidence="1">
    <location>
        <begin position="117"/>
        <end position="165"/>
    </location>
</feature>
<reference evidence="2 3" key="1">
    <citation type="submission" date="2015-03" db="EMBL/GenBank/DDBJ databases">
        <title>Genomics and transcriptomics of the oil-accumulating basidiomycete yeast T. oleaginosus allow insights into substrate utilization and the diverse evolutionary trajectories of mating systems in fungi.</title>
        <authorList>
            <consortium name="DOE Joint Genome Institute"/>
            <person name="Kourist R."/>
            <person name="Kracht O."/>
            <person name="Bracharz F."/>
            <person name="Lipzen A."/>
            <person name="Nolan M."/>
            <person name="Ohm R."/>
            <person name="Grigoriev I."/>
            <person name="Sun S."/>
            <person name="Heitman J."/>
            <person name="Bruck T."/>
            <person name="Nowrousian M."/>
        </authorList>
    </citation>
    <scope>NUCLEOTIDE SEQUENCE [LARGE SCALE GENOMIC DNA]</scope>
    <source>
        <strain evidence="2 3">IBC0246</strain>
    </source>
</reference>
<accession>A0A0J1BDD0</accession>
<evidence type="ECO:0000313" key="2">
    <source>
        <dbReference type="EMBL" id="KLT46064.1"/>
    </source>
</evidence>
<feature type="compositionally biased region" description="Polar residues" evidence="1">
    <location>
        <begin position="209"/>
        <end position="226"/>
    </location>
</feature>
<dbReference type="EMBL" id="KQ087179">
    <property type="protein sequence ID" value="KLT46064.1"/>
    <property type="molecule type" value="Genomic_DNA"/>
</dbReference>
<name>A0A0J1BDD0_9TREE</name>
<dbReference type="GeneID" id="28982499"/>
<evidence type="ECO:0000313" key="3">
    <source>
        <dbReference type="Proteomes" id="UP000053611"/>
    </source>
</evidence>
<gene>
    <name evidence="2" type="ORF">CC85DRAFT_282202</name>
</gene>
<evidence type="ECO:0000256" key="1">
    <source>
        <dbReference type="SAM" id="MobiDB-lite"/>
    </source>
</evidence>
<dbReference type="STRING" id="879819.A0A0J1BDD0"/>